<dbReference type="Pfam" id="PF13556">
    <property type="entry name" value="HTH_30"/>
    <property type="match status" value="1"/>
</dbReference>
<evidence type="ECO:0000259" key="2">
    <source>
        <dbReference type="Pfam" id="PF13556"/>
    </source>
</evidence>
<proteinExistence type="predicted"/>
<organism evidence="3 4">
    <name type="scientific">Candidatus Clostridium helianthi</name>
    <dbReference type="NCBI Taxonomy" id="3381660"/>
    <lineage>
        <taxon>Bacteria</taxon>
        <taxon>Bacillati</taxon>
        <taxon>Bacillota</taxon>
        <taxon>Clostridia</taxon>
        <taxon>Eubacteriales</taxon>
        <taxon>Clostridiaceae</taxon>
        <taxon>Clostridium</taxon>
    </lineage>
</organism>
<dbReference type="Proteomes" id="UP001623600">
    <property type="component" value="Unassembled WGS sequence"/>
</dbReference>
<dbReference type="InterPro" id="IPR051448">
    <property type="entry name" value="CdaR-like_regulators"/>
</dbReference>
<keyword evidence="4" id="KW-1185">Reference proteome</keyword>
<accession>A0ABW8SD96</accession>
<protein>
    <submittedName>
        <fullName evidence="3">Sugar diacid recognition domain-containing protein</fullName>
    </submittedName>
</protein>
<dbReference type="InterPro" id="IPR008599">
    <property type="entry name" value="Diacid_rec"/>
</dbReference>
<gene>
    <name evidence="3" type="ORF">ACJDTP_26595</name>
</gene>
<feature type="domain" description="Putative sugar diacid recognition" evidence="1">
    <location>
        <begin position="4"/>
        <end position="136"/>
    </location>
</feature>
<evidence type="ECO:0000313" key="3">
    <source>
        <dbReference type="EMBL" id="MFL0168635.1"/>
    </source>
</evidence>
<dbReference type="Pfam" id="PF05651">
    <property type="entry name" value="Diacid_rec"/>
    <property type="match status" value="1"/>
</dbReference>
<name>A0ABW8SD96_9CLOT</name>
<reference evidence="3 4" key="1">
    <citation type="submission" date="2024-11" db="EMBL/GenBank/DDBJ databases">
        <authorList>
            <person name="Heng Y.C."/>
            <person name="Lim A.C.H."/>
            <person name="Lee J.K.Y."/>
            <person name="Kittelmann S."/>
        </authorList>
    </citation>
    <scope>NUCLEOTIDE SEQUENCE [LARGE SCALE GENOMIC DNA]</scope>
    <source>
        <strain evidence="3 4">WILCCON 0112</strain>
    </source>
</reference>
<dbReference type="RefSeq" id="WP_406762898.1">
    <property type="nucleotide sequence ID" value="NZ_JBJIAB010000066.1"/>
</dbReference>
<comment type="caution">
    <text evidence="3">The sequence shown here is derived from an EMBL/GenBank/DDBJ whole genome shotgun (WGS) entry which is preliminary data.</text>
</comment>
<dbReference type="PANTHER" id="PTHR33744">
    <property type="entry name" value="CARBOHYDRATE DIACID REGULATOR"/>
    <property type="match status" value="1"/>
</dbReference>
<dbReference type="InterPro" id="IPR025736">
    <property type="entry name" value="PucR_C-HTH_dom"/>
</dbReference>
<evidence type="ECO:0000313" key="4">
    <source>
        <dbReference type="Proteomes" id="UP001623600"/>
    </source>
</evidence>
<evidence type="ECO:0000259" key="1">
    <source>
        <dbReference type="Pfam" id="PF05651"/>
    </source>
</evidence>
<dbReference type="PANTHER" id="PTHR33744:SF15">
    <property type="entry name" value="CARBOHYDRATE DIACID REGULATOR"/>
    <property type="match status" value="1"/>
</dbReference>
<dbReference type="InterPro" id="IPR042070">
    <property type="entry name" value="PucR_C-HTH_sf"/>
</dbReference>
<sequence>MELLSKELAKRIVERTMSVVNYNINIMDESGVIIASGDTDRIGTIHEGAIIALKRESEFNVSENESKELHGVHPGINMVIEFQNRVVGVIGITGNPKDVLGYGKLIKMTAEMMIEQEHVMKELEWTNRMKEEMMLALIYNKPNSVILLDEYIKKFKLTYEHPMIIFIIELDLKNLSTKNDLEMSSSIIRILEGTFKESLAVVINSNTIVLLHKCLHYNNKNEDYEKNLSKVALRIKSEVSIDTYISTGKVYNKLLEIYKSFDIAKETLEFGKKMHPKDHIYIFESLKYDMLFSQSNAKWKVNELEETYKLISINDKSKVLRETLKVLIEENGELNNVASRLYIHRNTLSYRLDKIYKLTNRNPRKYIDLFWLYSSIINFEIDSAVKDNNI</sequence>
<dbReference type="EMBL" id="JBJIAB010000066">
    <property type="protein sequence ID" value="MFL0168635.1"/>
    <property type="molecule type" value="Genomic_DNA"/>
</dbReference>
<dbReference type="Gene3D" id="1.10.10.2840">
    <property type="entry name" value="PucR C-terminal helix-turn-helix domain"/>
    <property type="match status" value="1"/>
</dbReference>
<feature type="domain" description="PucR C-terminal helix-turn-helix" evidence="2">
    <location>
        <begin position="320"/>
        <end position="373"/>
    </location>
</feature>